<dbReference type="EMBL" id="BAABFA010000024">
    <property type="protein sequence ID" value="GAA4470088.1"/>
    <property type="molecule type" value="Genomic_DNA"/>
</dbReference>
<protein>
    <recommendedName>
        <fullName evidence="3">Lipocalin-like domain-containing protein</fullName>
    </recommendedName>
</protein>
<name>A0ABP8NSG7_9BACT</name>
<dbReference type="PROSITE" id="PS51257">
    <property type="entry name" value="PROKAR_LIPOPROTEIN"/>
    <property type="match status" value="1"/>
</dbReference>
<organism evidence="1 2">
    <name type="scientific">Nemorincola caseinilytica</name>
    <dbReference type="NCBI Taxonomy" id="2054315"/>
    <lineage>
        <taxon>Bacteria</taxon>
        <taxon>Pseudomonadati</taxon>
        <taxon>Bacteroidota</taxon>
        <taxon>Chitinophagia</taxon>
        <taxon>Chitinophagales</taxon>
        <taxon>Chitinophagaceae</taxon>
        <taxon>Nemorincola</taxon>
    </lineage>
</organism>
<reference evidence="2" key="1">
    <citation type="journal article" date="2019" name="Int. J. Syst. Evol. Microbiol.">
        <title>The Global Catalogue of Microorganisms (GCM) 10K type strain sequencing project: providing services to taxonomists for standard genome sequencing and annotation.</title>
        <authorList>
            <consortium name="The Broad Institute Genomics Platform"/>
            <consortium name="The Broad Institute Genome Sequencing Center for Infectious Disease"/>
            <person name="Wu L."/>
            <person name="Ma J."/>
        </authorList>
    </citation>
    <scope>NUCLEOTIDE SEQUENCE [LARGE SCALE GENOMIC DNA]</scope>
    <source>
        <strain evidence="2">JCM 32105</strain>
    </source>
</reference>
<evidence type="ECO:0008006" key="3">
    <source>
        <dbReference type="Google" id="ProtNLM"/>
    </source>
</evidence>
<comment type="caution">
    <text evidence="1">The sequence shown here is derived from an EMBL/GenBank/DDBJ whole genome shotgun (WGS) entry which is preliminary data.</text>
</comment>
<proteinExistence type="predicted"/>
<evidence type="ECO:0000313" key="2">
    <source>
        <dbReference type="Proteomes" id="UP001500067"/>
    </source>
</evidence>
<dbReference type="Proteomes" id="UP001500067">
    <property type="component" value="Unassembled WGS sequence"/>
</dbReference>
<gene>
    <name evidence="1" type="ORF">GCM10023093_30610</name>
</gene>
<keyword evidence="2" id="KW-1185">Reference proteome</keyword>
<dbReference type="RefSeq" id="WP_345085214.1">
    <property type="nucleotide sequence ID" value="NZ_BAABFA010000024.1"/>
</dbReference>
<evidence type="ECO:0000313" key="1">
    <source>
        <dbReference type="EMBL" id="GAA4470088.1"/>
    </source>
</evidence>
<accession>A0ABP8NSG7</accession>
<sequence>MNKRPAYFVLLLVLLLGSCRERTEKKILGKWRSVRIEERGRDDFFRDSKRFIDTMGNGDSDETKLELYGTLNIDSLRQELQKQYDSAYAALKDIETRSTLHFKEDSSVVVGFPGTNELGKWYINDSGLLVLDETNKYGETEHLFIAIRHLVNDTLQLAFMRETEEGRLDTSVVTFQREKN</sequence>